<feature type="transmembrane region" description="Helical" evidence="1">
    <location>
        <begin position="39"/>
        <end position="57"/>
    </location>
</feature>
<comment type="caution">
    <text evidence="2">The sequence shown here is derived from an EMBL/GenBank/DDBJ whole genome shotgun (WGS) entry which is preliminary data.</text>
</comment>
<keyword evidence="1" id="KW-1133">Transmembrane helix</keyword>
<dbReference type="HOGENOM" id="CLU_1774716_0_0_0"/>
<protein>
    <recommendedName>
        <fullName evidence="4">DUF304 domain-containing protein</fullName>
    </recommendedName>
</protein>
<dbReference type="AlphaFoldDB" id="H1PNS9"/>
<accession>H1PNS9</accession>
<reference evidence="2 3" key="1">
    <citation type="submission" date="2012-07" db="EMBL/GenBank/DDBJ databases">
        <title>The Genome Sequence of Fusobacterium ulcerans 12_1B.</title>
        <authorList>
            <consortium name="The Broad Institute Genome Sequencing Platform"/>
            <person name="Earl A."/>
            <person name="Ward D."/>
            <person name="Feldgarden M."/>
            <person name="Gevers D."/>
            <person name="Strauss J."/>
            <person name="Ambrose C.E."/>
            <person name="Allen-Vercoe E."/>
            <person name="Walker B."/>
            <person name="Young S.K."/>
            <person name="Zeng Q."/>
            <person name="Gargeya S."/>
            <person name="Fitzgerald M."/>
            <person name="Haas B."/>
            <person name="Abouelleil A."/>
            <person name="Alvarado L."/>
            <person name="Arachchi H.M."/>
            <person name="Berlin A.M."/>
            <person name="Chapman S.B."/>
            <person name="Goldberg J."/>
            <person name="Griggs A."/>
            <person name="Gujja S."/>
            <person name="Hansen M."/>
            <person name="Howarth C."/>
            <person name="Imamovic A."/>
            <person name="Larimer J."/>
            <person name="McCowen C."/>
            <person name="Montmayeur A."/>
            <person name="Murphy C."/>
            <person name="Neiman D."/>
            <person name="Pearson M."/>
            <person name="Priest M."/>
            <person name="Roberts A."/>
            <person name="Saif S."/>
            <person name="Shea T."/>
            <person name="Sisk P."/>
            <person name="Sykes S."/>
            <person name="Wortman J."/>
            <person name="Nusbaum C."/>
            <person name="Birren B."/>
        </authorList>
    </citation>
    <scope>NUCLEOTIDE SEQUENCE [LARGE SCALE GENOMIC DNA]</scope>
    <source>
        <strain evidence="2 3">12_1B</strain>
    </source>
</reference>
<keyword evidence="3" id="KW-1185">Reference proteome</keyword>
<keyword evidence="1" id="KW-0472">Membrane</keyword>
<evidence type="ECO:0000313" key="2">
    <source>
        <dbReference type="EMBL" id="EHO85148.1"/>
    </source>
</evidence>
<dbReference type="PATRIC" id="fig|457404.5.peg.1153"/>
<evidence type="ECO:0000313" key="3">
    <source>
        <dbReference type="Proteomes" id="UP000003233"/>
    </source>
</evidence>
<dbReference type="RefSeq" id="WP_008695345.1">
    <property type="nucleotide sequence ID" value="NZ_KE161007.1"/>
</dbReference>
<dbReference type="EMBL" id="AGWJ02000007">
    <property type="protein sequence ID" value="EHO85148.1"/>
    <property type="molecule type" value="Genomic_DNA"/>
</dbReference>
<dbReference type="Proteomes" id="UP000003233">
    <property type="component" value="Unassembled WGS sequence"/>
</dbReference>
<dbReference type="BioCyc" id="FSP457404-HMP:GTSQ-73-MONOMER"/>
<keyword evidence="1" id="KW-0812">Transmembrane</keyword>
<proteinExistence type="predicted"/>
<name>H1PNS9_9FUSO</name>
<evidence type="ECO:0000256" key="1">
    <source>
        <dbReference type="SAM" id="Phobius"/>
    </source>
</evidence>
<gene>
    <name evidence="2" type="ORF">HMPREF0402_00072</name>
</gene>
<feature type="transmembrane region" description="Helical" evidence="1">
    <location>
        <begin position="12"/>
        <end position="33"/>
    </location>
</feature>
<sequence>MELDIFKIKTSKIPLLLCLIIFFGVNIIGIILYPSKISIILIFLGIAFLVPLHIVLYNTILTKLFIKGDTLIGLNGLLSRIKIPINRITFVTIIRNPLKVGGREVILLTKSRDLIKIHYIINYNELIDKLEELNKDIILDSRYYIK</sequence>
<evidence type="ECO:0008006" key="4">
    <source>
        <dbReference type="Google" id="ProtNLM"/>
    </source>
</evidence>
<organism evidence="2 3">
    <name type="scientific">Fusobacterium ulcerans 12-1B</name>
    <dbReference type="NCBI Taxonomy" id="457404"/>
    <lineage>
        <taxon>Bacteria</taxon>
        <taxon>Fusobacteriati</taxon>
        <taxon>Fusobacteriota</taxon>
        <taxon>Fusobacteriia</taxon>
        <taxon>Fusobacteriales</taxon>
        <taxon>Fusobacteriaceae</taxon>
        <taxon>Fusobacterium</taxon>
    </lineage>
</organism>